<feature type="domain" description="MYND-type" evidence="6">
    <location>
        <begin position="14"/>
        <end position="56"/>
    </location>
</feature>
<dbReference type="PROSITE" id="PS50865">
    <property type="entry name" value="ZF_MYND_2"/>
    <property type="match status" value="1"/>
</dbReference>
<dbReference type="Proteomes" id="UP000076532">
    <property type="component" value="Unassembled WGS sequence"/>
</dbReference>
<evidence type="ECO:0000313" key="9">
    <source>
        <dbReference type="Proteomes" id="UP000076532"/>
    </source>
</evidence>
<keyword evidence="9" id="KW-1185">Reference proteome</keyword>
<evidence type="ECO:0000256" key="3">
    <source>
        <dbReference type="ARBA" id="ARBA00022833"/>
    </source>
</evidence>
<dbReference type="Gene3D" id="6.10.140.2220">
    <property type="match status" value="1"/>
</dbReference>
<sequence>MRQDAKHKLIQCENIACRKREADGNTKFSKCASCRISVYCSKSCQRAHWGRHKQDCKRDRASLQNVAAETAVNLISDNGQVISITMENISPLCEDFLVNYRALLNLSMFNAFGWTTPHLPHTARGPRCFCEARQDHKILFITLRVAPKLSLATKGRAAFLVEDAEALDLAEFLEASCNTRHRLFLPGHVPDTFDPETEEFGGVQKRMPRESMCIMKFILESAVILQSFHTWDDRSNDYSSRWNPNDWLQHLKQEVAKGKGWEPPYDPFKLPPNPHDSAQCELEG</sequence>
<evidence type="ECO:0000256" key="4">
    <source>
        <dbReference type="PROSITE-ProRule" id="PRU00134"/>
    </source>
</evidence>
<evidence type="ECO:0000256" key="1">
    <source>
        <dbReference type="ARBA" id="ARBA00022723"/>
    </source>
</evidence>
<dbReference type="InterPro" id="IPR002893">
    <property type="entry name" value="Znf_MYND"/>
</dbReference>
<evidence type="ECO:0000256" key="2">
    <source>
        <dbReference type="ARBA" id="ARBA00022771"/>
    </source>
</evidence>
<accession>A0A166N1G5</accession>
<feature type="region of interest" description="Disordered" evidence="5">
    <location>
        <begin position="260"/>
        <end position="284"/>
    </location>
</feature>
<keyword evidence="2 4" id="KW-0863">Zinc-finger</keyword>
<keyword evidence="3" id="KW-0862">Zinc</keyword>
<dbReference type="SUPFAM" id="SSF144232">
    <property type="entry name" value="HIT/MYND zinc finger-like"/>
    <property type="match status" value="1"/>
</dbReference>
<dbReference type="GO" id="GO:0008270">
    <property type="term" value="F:zinc ion binding"/>
    <property type="evidence" value="ECO:0007669"/>
    <property type="project" value="UniProtKB-KW"/>
</dbReference>
<evidence type="ECO:0000256" key="5">
    <source>
        <dbReference type="SAM" id="MobiDB-lite"/>
    </source>
</evidence>
<protein>
    <recommendedName>
        <fullName evidence="6">MYND-type domain-containing protein</fullName>
    </recommendedName>
</protein>
<evidence type="ECO:0000259" key="6">
    <source>
        <dbReference type="PROSITE" id="PS50865"/>
    </source>
</evidence>
<name>A0A166N1G5_9AGAM</name>
<keyword evidence="1" id="KW-0479">Metal-binding</keyword>
<dbReference type="Pfam" id="PF01753">
    <property type="entry name" value="zf-MYND"/>
    <property type="match status" value="1"/>
</dbReference>
<proteinExistence type="predicted"/>
<dbReference type="EMBL" id="KV417525">
    <property type="protein sequence ID" value="KZP24548.1"/>
    <property type="molecule type" value="Genomic_DNA"/>
</dbReference>
<gene>
    <name evidence="8" type="ORF">FIBSPDRAFT_1042021</name>
    <name evidence="7" type="ORF">FIBSPDRAFT_1054736</name>
</gene>
<dbReference type="OrthoDB" id="2738407at2759"/>
<dbReference type="EMBL" id="KV417933">
    <property type="protein sequence ID" value="KZP04341.1"/>
    <property type="molecule type" value="Genomic_DNA"/>
</dbReference>
<feature type="compositionally biased region" description="Pro residues" evidence="5">
    <location>
        <begin position="264"/>
        <end position="274"/>
    </location>
</feature>
<reference evidence="8 9" key="1">
    <citation type="journal article" date="2016" name="Mol. Biol. Evol.">
        <title>Comparative Genomics of Early-Diverging Mushroom-Forming Fungi Provides Insights into the Origins of Lignocellulose Decay Capabilities.</title>
        <authorList>
            <person name="Nagy L.G."/>
            <person name="Riley R."/>
            <person name="Tritt A."/>
            <person name="Adam C."/>
            <person name="Daum C."/>
            <person name="Floudas D."/>
            <person name="Sun H."/>
            <person name="Yadav J.S."/>
            <person name="Pangilinan J."/>
            <person name="Larsson K.H."/>
            <person name="Matsuura K."/>
            <person name="Barry K."/>
            <person name="Labutti K."/>
            <person name="Kuo R."/>
            <person name="Ohm R.A."/>
            <person name="Bhattacharya S.S."/>
            <person name="Shirouzu T."/>
            <person name="Yoshinaga Y."/>
            <person name="Martin F.M."/>
            <person name="Grigoriev I.V."/>
            <person name="Hibbett D.S."/>
        </authorList>
    </citation>
    <scope>NUCLEOTIDE SEQUENCE [LARGE SCALE GENOMIC DNA]</scope>
    <source>
        <strain evidence="8 9">CBS 109695</strain>
    </source>
</reference>
<organism evidence="8 9">
    <name type="scientific">Athelia psychrophila</name>
    <dbReference type="NCBI Taxonomy" id="1759441"/>
    <lineage>
        <taxon>Eukaryota</taxon>
        <taxon>Fungi</taxon>
        <taxon>Dikarya</taxon>
        <taxon>Basidiomycota</taxon>
        <taxon>Agaricomycotina</taxon>
        <taxon>Agaricomycetes</taxon>
        <taxon>Agaricomycetidae</taxon>
        <taxon>Atheliales</taxon>
        <taxon>Atheliaceae</taxon>
        <taxon>Athelia</taxon>
    </lineage>
</organism>
<dbReference type="AlphaFoldDB" id="A0A166N1G5"/>
<evidence type="ECO:0000313" key="7">
    <source>
        <dbReference type="EMBL" id="KZP04341.1"/>
    </source>
</evidence>
<evidence type="ECO:0000313" key="8">
    <source>
        <dbReference type="EMBL" id="KZP24548.1"/>
    </source>
</evidence>